<sequence length="74" mass="8597">MDFVHADKRAARRFTHRAAFPFLIKGKILDKRKGIGNYAGGKEVFEEMLRGFGLDIKRHAYILKLSIFCKYYTA</sequence>
<organism evidence="1">
    <name type="scientific">bioreactor metagenome</name>
    <dbReference type="NCBI Taxonomy" id="1076179"/>
    <lineage>
        <taxon>unclassified sequences</taxon>
        <taxon>metagenomes</taxon>
        <taxon>ecological metagenomes</taxon>
    </lineage>
</organism>
<gene>
    <name evidence="1" type="ORF">SDC9_184558</name>
</gene>
<proteinExistence type="predicted"/>
<evidence type="ECO:0000313" key="1">
    <source>
        <dbReference type="EMBL" id="MPN37042.1"/>
    </source>
</evidence>
<accession>A0A645HF85</accession>
<dbReference type="AlphaFoldDB" id="A0A645HF85"/>
<comment type="caution">
    <text evidence="1">The sequence shown here is derived from an EMBL/GenBank/DDBJ whole genome shotgun (WGS) entry which is preliminary data.</text>
</comment>
<name>A0A645HF85_9ZZZZ</name>
<reference evidence="1" key="1">
    <citation type="submission" date="2019-08" db="EMBL/GenBank/DDBJ databases">
        <authorList>
            <person name="Kucharzyk K."/>
            <person name="Murdoch R.W."/>
            <person name="Higgins S."/>
            <person name="Loffler F."/>
        </authorList>
    </citation>
    <scope>NUCLEOTIDE SEQUENCE</scope>
</reference>
<dbReference type="EMBL" id="VSSQ01091496">
    <property type="protein sequence ID" value="MPN37042.1"/>
    <property type="molecule type" value="Genomic_DNA"/>
</dbReference>
<protein>
    <submittedName>
        <fullName evidence="1">Uncharacterized protein</fullName>
    </submittedName>
</protein>